<feature type="compositionally biased region" description="Basic and acidic residues" evidence="1">
    <location>
        <begin position="63"/>
        <end position="77"/>
    </location>
</feature>
<name>A0A218M4F6_9CAUD</name>
<dbReference type="GeneID" id="54980979"/>
<keyword evidence="3" id="KW-1185">Reference proteome</keyword>
<organism evidence="2 3">
    <name type="scientific">Pasteurella phage PHB01</name>
    <dbReference type="NCBI Taxonomy" id="2006930"/>
    <lineage>
        <taxon>Viruses</taxon>
        <taxon>Duplodnaviria</taxon>
        <taxon>Heunggongvirae</taxon>
        <taxon>Uroviricota</taxon>
        <taxon>Caudoviricetes</taxon>
        <taxon>Autographivirales</taxon>
        <taxon>Autotranscriptaviridae</taxon>
        <taxon>Studiervirinae</taxon>
        <taxon>Wuhanvirus</taxon>
        <taxon>Wuhanvirus PHB01</taxon>
    </lineage>
</organism>
<evidence type="ECO:0000313" key="3">
    <source>
        <dbReference type="Proteomes" id="UP000222865"/>
    </source>
</evidence>
<evidence type="ECO:0000256" key="1">
    <source>
        <dbReference type="SAM" id="MobiDB-lite"/>
    </source>
</evidence>
<accession>A0A218M4F6</accession>
<dbReference type="EMBL" id="MF166859">
    <property type="protein sequence ID" value="ASD51040.1"/>
    <property type="molecule type" value="Genomic_DNA"/>
</dbReference>
<reference evidence="2 3" key="1">
    <citation type="submission" date="2017-05" db="EMBL/GenBank/DDBJ databases">
        <title>Complete genome sequence of novel T7-like phage PHB01 against Capsular type D Pasteurella multocida.</title>
        <authorList>
            <person name="Chen Y."/>
            <person name="Sun E."/>
            <person name="Yang L."/>
            <person name="Song J."/>
            <person name="Wu B."/>
        </authorList>
    </citation>
    <scope>NUCLEOTIDE SEQUENCE [LARGE SCALE GENOMIC DNA]</scope>
</reference>
<feature type="region of interest" description="Disordered" evidence="1">
    <location>
        <begin position="34"/>
        <end position="98"/>
    </location>
</feature>
<dbReference type="Proteomes" id="UP000222865">
    <property type="component" value="Segment"/>
</dbReference>
<protein>
    <submittedName>
        <fullName evidence="2">Putative tail assembly protein</fullName>
    </submittedName>
</protein>
<sequence>MGWNPVKSIKKAVKSVGKALRGTIKSVATPVAGLLGAKPQDPQDVAPPPPPAAQVAPPTSGEVGKEITEDTESERKKAASRGKRSLQVTRTSGQGINI</sequence>
<evidence type="ECO:0000313" key="2">
    <source>
        <dbReference type="EMBL" id="ASD51040.1"/>
    </source>
</evidence>
<dbReference type="InterPro" id="IPR024281">
    <property type="entry name" value="Phage_T7-like_viron_assmbl"/>
</dbReference>
<proteinExistence type="predicted"/>
<dbReference type="KEGG" id="vg:54980979"/>
<dbReference type="RefSeq" id="YP_009790814.1">
    <property type="nucleotide sequence ID" value="NC_047832.1"/>
</dbReference>
<dbReference type="Pfam" id="PF11653">
    <property type="entry name" value="VirionAssem_T7"/>
    <property type="match status" value="1"/>
</dbReference>
<feature type="compositionally biased region" description="Polar residues" evidence="1">
    <location>
        <begin position="86"/>
        <end position="98"/>
    </location>
</feature>